<dbReference type="RefSeq" id="WP_013810530.1">
    <property type="nucleotide sequence ID" value="NC_015565.1"/>
</dbReference>
<reference evidence="9 10" key="1">
    <citation type="submission" date="2011-05" db="EMBL/GenBank/DDBJ databases">
        <title>Complete sequence of Desulfotomaculum carboxydivorans CO-1-SRB.</title>
        <authorList>
            <consortium name="US DOE Joint Genome Institute"/>
            <person name="Lucas S."/>
            <person name="Han J."/>
            <person name="Lapidus A."/>
            <person name="Cheng J.-F."/>
            <person name="Goodwin L."/>
            <person name="Pitluck S."/>
            <person name="Peters L."/>
            <person name="Mikhailova N."/>
            <person name="Lu M."/>
            <person name="Han C."/>
            <person name="Tapia R."/>
            <person name="Land M."/>
            <person name="Hauser L."/>
            <person name="Kyrpides N."/>
            <person name="Ivanova N."/>
            <person name="Pagani I."/>
            <person name="Stams A."/>
            <person name="Plugge C."/>
            <person name="Muyzer G."/>
            <person name="Kuever J."/>
            <person name="Parshina S."/>
            <person name="Ivanova A."/>
            <person name="Nazina T."/>
            <person name="Woyke T."/>
        </authorList>
    </citation>
    <scope>NUCLEOTIDE SEQUENCE [LARGE SCALE GENOMIC DNA]</scope>
    <source>
        <strain evidence="10">DSM 14880 / VKM B-2319 / CO-1-SRB</strain>
    </source>
</reference>
<dbReference type="CDD" id="cd16009">
    <property type="entry name" value="PPM"/>
    <property type="match status" value="1"/>
</dbReference>
<comment type="subcellular location">
    <subcellularLocation>
        <location evidence="6">Cytoplasm</location>
    </subcellularLocation>
</comment>
<dbReference type="Gene3D" id="3.40.720.10">
    <property type="entry name" value="Alkaline Phosphatase, subunit A"/>
    <property type="match status" value="1"/>
</dbReference>
<keyword evidence="10" id="KW-1185">Reference proteome</keyword>
<name>F6B9L3_DESCC</name>
<proteinExistence type="inferred from homology"/>
<evidence type="ECO:0000256" key="4">
    <source>
        <dbReference type="ARBA" id="ARBA00023211"/>
    </source>
</evidence>
<dbReference type="SUPFAM" id="SSF53649">
    <property type="entry name" value="Alkaline phosphatase-like"/>
    <property type="match status" value="1"/>
</dbReference>
<protein>
    <recommendedName>
        <fullName evidence="6 7">Phosphopentomutase</fullName>
        <ecNumber evidence="6 7">5.4.2.7</ecNumber>
    </recommendedName>
    <alternativeName>
        <fullName evidence="6">Phosphodeoxyribomutase</fullName>
    </alternativeName>
</protein>
<dbReference type="HAMAP" id="MF_00740">
    <property type="entry name" value="Phosphopentomut"/>
    <property type="match status" value="1"/>
</dbReference>
<dbReference type="InterPro" id="IPR024052">
    <property type="entry name" value="Phosphopentomutase_DeoB_cap_sf"/>
</dbReference>
<dbReference type="SUPFAM" id="SSF143856">
    <property type="entry name" value="DeoB insert domain-like"/>
    <property type="match status" value="1"/>
</dbReference>
<evidence type="ECO:0000313" key="9">
    <source>
        <dbReference type="EMBL" id="AEF94909.1"/>
    </source>
</evidence>
<dbReference type="InterPro" id="IPR017850">
    <property type="entry name" value="Alkaline_phosphatase_core_sf"/>
</dbReference>
<sequence length="392" mass="42167">MQTQVSRVTLIVLDSVGVGALPDAADYGDEGSNTLANIAQAVNGLKLPNLAGLGLGHIHPIAGVAAVTDPAGAYGKMAEKSVGKDTTTGHWEMAGIILDKPFPTYPHGFPPDLIAEFERRIGRQILGNVVASGTQIIEELGPEHMQTGKPIVYTSADSVFQVAAHEEIIPLEELYRICRIAREMLDGEHKVGRVIARPFVGQPGSFRRTANRHDYAVPPPRPNILDSLHRAGIKVMGVGKIYDIFAGEGISETAKTKDNMDGVDKTIEFMHKSTGGLIFTNLVEYDSVYGHRNNVPGYAKALQDFDQRLPEIMAAMLPDEVLIITADHGCDPTTASTDHSREYVPLLVYGKQVKKGVNLGVRSSFSDVAATLGDFFGVPFPVGTSFAPEVLG</sequence>
<dbReference type="Gene3D" id="3.30.70.1250">
    <property type="entry name" value="Phosphopentomutase"/>
    <property type="match status" value="1"/>
</dbReference>
<evidence type="ECO:0000256" key="5">
    <source>
        <dbReference type="ARBA" id="ARBA00023235"/>
    </source>
</evidence>
<dbReference type="PIRSF" id="PIRSF001491">
    <property type="entry name" value="Ppentomutase"/>
    <property type="match status" value="1"/>
</dbReference>
<keyword evidence="5 6" id="KW-0413">Isomerase</keyword>
<dbReference type="KEGG" id="dca:Desca_2070"/>
<comment type="cofactor">
    <cofactor evidence="6">
        <name>Mn(2+)</name>
        <dbReference type="ChEBI" id="CHEBI:29035"/>
    </cofactor>
    <text evidence="6">Binds 2 manganese ions.</text>
</comment>
<dbReference type="FunFam" id="3.30.70.1250:FF:000001">
    <property type="entry name" value="Phosphopentomutase"/>
    <property type="match status" value="1"/>
</dbReference>
<evidence type="ECO:0000256" key="7">
    <source>
        <dbReference type="NCBIfam" id="TIGR01696"/>
    </source>
</evidence>
<feature type="binding site" evidence="6">
    <location>
        <position position="339"/>
    </location>
    <ligand>
        <name>Mn(2+)</name>
        <dbReference type="ChEBI" id="CHEBI:29035"/>
        <label>2</label>
    </ligand>
</feature>
<comment type="similarity">
    <text evidence="1 6">Belongs to the phosphopentomutase family.</text>
</comment>
<feature type="binding site" evidence="6">
    <location>
        <position position="286"/>
    </location>
    <ligand>
        <name>Mn(2+)</name>
        <dbReference type="ChEBI" id="CHEBI:29035"/>
        <label>2</label>
    </ligand>
</feature>
<comment type="catalytic activity">
    <reaction evidence="6">
        <text>alpha-D-ribose 1-phosphate = D-ribose 5-phosphate</text>
        <dbReference type="Rhea" id="RHEA:18793"/>
        <dbReference type="ChEBI" id="CHEBI:57720"/>
        <dbReference type="ChEBI" id="CHEBI:78346"/>
        <dbReference type="EC" id="5.4.2.7"/>
    </reaction>
</comment>
<dbReference type="STRING" id="868595.Desca_2070"/>
<keyword evidence="4 6" id="KW-0464">Manganese</keyword>
<feature type="binding site" evidence="6">
    <location>
        <position position="291"/>
    </location>
    <ligand>
        <name>Mn(2+)</name>
        <dbReference type="ChEBI" id="CHEBI:29035"/>
        <label>2</label>
    </ligand>
</feature>
<feature type="binding site" evidence="6">
    <location>
        <position position="327"/>
    </location>
    <ligand>
        <name>Mn(2+)</name>
        <dbReference type="ChEBI" id="CHEBI:29035"/>
        <label>1</label>
    </ligand>
</feature>
<dbReference type="GO" id="GO:0009117">
    <property type="term" value="P:nucleotide metabolic process"/>
    <property type="evidence" value="ECO:0007669"/>
    <property type="project" value="UniProtKB-UniRule"/>
</dbReference>
<dbReference type="GO" id="GO:0030145">
    <property type="term" value="F:manganese ion binding"/>
    <property type="evidence" value="ECO:0007669"/>
    <property type="project" value="UniProtKB-UniRule"/>
</dbReference>
<evidence type="ECO:0000259" key="8">
    <source>
        <dbReference type="Pfam" id="PF01676"/>
    </source>
</evidence>
<dbReference type="AlphaFoldDB" id="F6B9L3"/>
<dbReference type="InterPro" id="IPR006124">
    <property type="entry name" value="Metalloenzyme"/>
</dbReference>
<dbReference type="eggNOG" id="COG1015">
    <property type="taxonomic scope" value="Bacteria"/>
</dbReference>
<dbReference type="GO" id="GO:0043094">
    <property type="term" value="P:metabolic compound salvage"/>
    <property type="evidence" value="ECO:0007669"/>
    <property type="project" value="UniProtKB-UniRule"/>
</dbReference>
<feature type="binding site" evidence="6">
    <location>
        <position position="14"/>
    </location>
    <ligand>
        <name>Mn(2+)</name>
        <dbReference type="ChEBI" id="CHEBI:29035"/>
        <label>1</label>
    </ligand>
</feature>
<dbReference type="PANTHER" id="PTHR21110:SF0">
    <property type="entry name" value="PHOSPHOPENTOMUTASE"/>
    <property type="match status" value="1"/>
</dbReference>
<gene>
    <name evidence="6" type="primary">deoB</name>
    <name evidence="9" type="ordered locus">Desca_2070</name>
</gene>
<feature type="domain" description="Metalloenzyme" evidence="8">
    <location>
        <begin position="7"/>
        <end position="378"/>
    </location>
</feature>
<comment type="catalytic activity">
    <reaction evidence="6">
        <text>2-deoxy-alpha-D-ribose 1-phosphate = 2-deoxy-D-ribose 5-phosphate</text>
        <dbReference type="Rhea" id="RHEA:27658"/>
        <dbReference type="ChEBI" id="CHEBI:57259"/>
        <dbReference type="ChEBI" id="CHEBI:62877"/>
        <dbReference type="EC" id="5.4.2.7"/>
    </reaction>
</comment>
<dbReference type="InterPro" id="IPR010045">
    <property type="entry name" value="DeoB"/>
</dbReference>
<dbReference type="HOGENOM" id="CLU_053861_0_0_9"/>
<keyword evidence="2 6" id="KW-0963">Cytoplasm</keyword>
<evidence type="ECO:0000256" key="2">
    <source>
        <dbReference type="ARBA" id="ARBA00022490"/>
    </source>
</evidence>
<dbReference type="NCBIfam" id="NF003766">
    <property type="entry name" value="PRK05362.1"/>
    <property type="match status" value="1"/>
</dbReference>
<comment type="pathway">
    <text evidence="6">Carbohydrate degradation; 2-deoxy-D-ribose 1-phosphate degradation; D-glyceraldehyde 3-phosphate and acetaldehyde from 2-deoxy-alpha-D-ribose 1-phosphate: step 1/2.</text>
</comment>
<dbReference type="GO" id="GO:0000287">
    <property type="term" value="F:magnesium ion binding"/>
    <property type="evidence" value="ECO:0007669"/>
    <property type="project" value="UniProtKB-UniRule"/>
</dbReference>
<dbReference type="EC" id="5.4.2.7" evidence="6 7"/>
<comment type="function">
    <text evidence="6">Isomerase that catalyzes the conversion of deoxy-ribose 1-phosphate (dRib-1-P) and ribose 1-phosphate (Rib-1-P) to deoxy-ribose 5-phosphate (dRib-5-P) and ribose 5-phosphate (Rib-5-P), respectively.</text>
</comment>
<dbReference type="GO" id="GO:0008973">
    <property type="term" value="F:phosphopentomutase activity"/>
    <property type="evidence" value="ECO:0007669"/>
    <property type="project" value="UniProtKB-UniRule"/>
</dbReference>
<evidence type="ECO:0000313" key="10">
    <source>
        <dbReference type="Proteomes" id="UP000009226"/>
    </source>
</evidence>
<evidence type="ECO:0000256" key="6">
    <source>
        <dbReference type="HAMAP-Rule" id="MF_00740"/>
    </source>
</evidence>
<accession>F6B9L3</accession>
<feature type="binding site" evidence="6">
    <location>
        <position position="328"/>
    </location>
    <ligand>
        <name>Mn(2+)</name>
        <dbReference type="ChEBI" id="CHEBI:29035"/>
        <label>1</label>
    </ligand>
</feature>
<keyword evidence="3 6" id="KW-0479">Metal-binding</keyword>
<evidence type="ECO:0000256" key="1">
    <source>
        <dbReference type="ARBA" id="ARBA00010373"/>
    </source>
</evidence>
<dbReference type="GO" id="GO:0006018">
    <property type="term" value="P:2-deoxyribose 1-phosphate catabolic process"/>
    <property type="evidence" value="ECO:0007669"/>
    <property type="project" value="UniProtKB-UniRule"/>
</dbReference>
<organism evidence="9 10">
    <name type="scientific">Desulfotomaculum nigrificans (strain DSM 14880 / VKM B-2319 / CO-1-SRB)</name>
    <name type="common">Desulfotomaculum carboxydivorans</name>
    <dbReference type="NCBI Taxonomy" id="868595"/>
    <lineage>
        <taxon>Bacteria</taxon>
        <taxon>Bacillati</taxon>
        <taxon>Bacillota</taxon>
        <taxon>Clostridia</taxon>
        <taxon>Eubacteriales</taxon>
        <taxon>Desulfotomaculaceae</taxon>
        <taxon>Desulfotomaculum</taxon>
    </lineage>
</organism>
<dbReference type="PANTHER" id="PTHR21110">
    <property type="entry name" value="PHOSPHOPENTOMUTASE"/>
    <property type="match status" value="1"/>
</dbReference>
<dbReference type="Proteomes" id="UP000009226">
    <property type="component" value="Chromosome"/>
</dbReference>
<dbReference type="Pfam" id="PF01676">
    <property type="entry name" value="Metalloenzyme"/>
    <property type="match status" value="1"/>
</dbReference>
<dbReference type="GO" id="GO:0005829">
    <property type="term" value="C:cytosol"/>
    <property type="evidence" value="ECO:0007669"/>
    <property type="project" value="TreeGrafter"/>
</dbReference>
<dbReference type="UniPathway" id="UPA00087">
    <property type="reaction ID" value="UER00173"/>
</dbReference>
<dbReference type="NCBIfam" id="TIGR01696">
    <property type="entry name" value="deoB"/>
    <property type="match status" value="1"/>
</dbReference>
<dbReference type="GO" id="GO:0006015">
    <property type="term" value="P:5-phosphoribose 1-diphosphate biosynthetic process"/>
    <property type="evidence" value="ECO:0007669"/>
    <property type="project" value="UniProtKB-UniPathway"/>
</dbReference>
<dbReference type="EMBL" id="CP002736">
    <property type="protein sequence ID" value="AEF94909.1"/>
    <property type="molecule type" value="Genomic_DNA"/>
</dbReference>
<evidence type="ECO:0000256" key="3">
    <source>
        <dbReference type="ARBA" id="ARBA00022723"/>
    </source>
</evidence>